<dbReference type="AlphaFoldDB" id="A0A132MSG7"/>
<sequence length="48" mass="5508">MATEPEYIRLRTHHGQAVAKAIGPAIIDEVTYYRWVEILGDPWRVVDA</sequence>
<organism evidence="1 2">
    <name type="scientific">Carbonactinospora thermoautotrophica</name>
    <dbReference type="NCBI Taxonomy" id="1469144"/>
    <lineage>
        <taxon>Bacteria</taxon>
        <taxon>Bacillati</taxon>
        <taxon>Actinomycetota</taxon>
        <taxon>Actinomycetes</taxon>
        <taxon>Kitasatosporales</taxon>
        <taxon>Carbonactinosporaceae</taxon>
        <taxon>Carbonactinospora</taxon>
    </lineage>
</organism>
<evidence type="ECO:0000313" key="2">
    <source>
        <dbReference type="Proteomes" id="UP000070188"/>
    </source>
</evidence>
<evidence type="ECO:0000313" key="1">
    <source>
        <dbReference type="EMBL" id="KWX00781.1"/>
    </source>
</evidence>
<reference evidence="2" key="1">
    <citation type="submission" date="2015-04" db="EMBL/GenBank/DDBJ databases">
        <title>Physiological reanalysis, assessment of diazotrophy, and genome sequences of multiple isolates of Streptomyces thermoautotrophicus.</title>
        <authorList>
            <person name="MacKellar D.C."/>
            <person name="Lieber L."/>
            <person name="Norman J."/>
            <person name="Bolger A."/>
            <person name="Tobin C."/>
            <person name="Murray J.W."/>
            <person name="Chang R."/>
            <person name="Ford T."/>
            <person name="Nguyen P.Q."/>
            <person name="Woodward J."/>
            <person name="Permingeat H."/>
            <person name="Joshi N.S."/>
            <person name="Silver P.A."/>
            <person name="Usadel B."/>
            <person name="Rutherford A.W."/>
            <person name="Friesen M."/>
            <person name="Prell J."/>
        </authorList>
    </citation>
    <scope>NUCLEOTIDE SEQUENCE [LARGE SCALE GENOMIC DNA]</scope>
    <source>
        <strain evidence="2">H1</strain>
    </source>
</reference>
<proteinExistence type="predicted"/>
<dbReference type="RefSeq" id="WP_158009719.1">
    <property type="nucleotide sequence ID" value="NZ_JYIJ01000012.1"/>
</dbReference>
<comment type="caution">
    <text evidence="1">The sequence shown here is derived from an EMBL/GenBank/DDBJ whole genome shotgun (WGS) entry which is preliminary data.</text>
</comment>
<keyword evidence="2" id="KW-1185">Reference proteome</keyword>
<dbReference type="EMBL" id="LAXD01000001">
    <property type="protein sequence ID" value="KWX00781.1"/>
    <property type="molecule type" value="Genomic_DNA"/>
</dbReference>
<dbReference type="Proteomes" id="UP000070188">
    <property type="component" value="Unassembled WGS sequence"/>
</dbReference>
<protein>
    <submittedName>
        <fullName evidence="1">Uncharacterized protein</fullName>
    </submittedName>
</protein>
<gene>
    <name evidence="1" type="ORF">LI90_1804</name>
</gene>
<name>A0A132MSG7_9ACTN</name>
<accession>A0A132MSG7</accession>